<dbReference type="PIRSF" id="PIRSF000538">
    <property type="entry name" value="GlpK"/>
    <property type="match status" value="1"/>
</dbReference>
<dbReference type="GO" id="GO:0016301">
    <property type="term" value="F:kinase activity"/>
    <property type="evidence" value="ECO:0007669"/>
    <property type="project" value="UniProtKB-KW"/>
</dbReference>
<dbReference type="InterPro" id="IPR050406">
    <property type="entry name" value="FGGY_Carb_Kinase"/>
</dbReference>
<evidence type="ECO:0000256" key="2">
    <source>
        <dbReference type="ARBA" id="ARBA00022679"/>
    </source>
</evidence>
<keyword evidence="3 6" id="KW-0418">Kinase</keyword>
<protein>
    <submittedName>
        <fullName evidence="6">FGGY-family carbohydrate kinase</fullName>
    </submittedName>
</protein>
<reference evidence="7" key="1">
    <citation type="journal article" date="2019" name="Int. J. Syst. Evol. Microbiol.">
        <title>The Global Catalogue of Microorganisms (GCM) 10K type strain sequencing project: providing services to taxonomists for standard genome sequencing and annotation.</title>
        <authorList>
            <consortium name="The Broad Institute Genomics Platform"/>
            <consortium name="The Broad Institute Genome Sequencing Center for Infectious Disease"/>
            <person name="Wu L."/>
            <person name="Ma J."/>
        </authorList>
    </citation>
    <scope>NUCLEOTIDE SEQUENCE [LARGE SCALE GENOMIC DNA]</scope>
    <source>
        <strain evidence="7">JCM 16704</strain>
    </source>
</reference>
<dbReference type="SUPFAM" id="SSF53067">
    <property type="entry name" value="Actin-like ATPase domain"/>
    <property type="match status" value="2"/>
</dbReference>
<keyword evidence="2" id="KW-0808">Transferase</keyword>
<dbReference type="PANTHER" id="PTHR43095:SF5">
    <property type="entry name" value="XYLULOSE KINASE"/>
    <property type="match status" value="1"/>
</dbReference>
<name>A0ABP7Z6M2_9SPHI</name>
<evidence type="ECO:0000256" key="1">
    <source>
        <dbReference type="ARBA" id="ARBA00009156"/>
    </source>
</evidence>
<feature type="domain" description="Carbohydrate kinase FGGY C-terminal" evidence="5">
    <location>
        <begin position="256"/>
        <end position="429"/>
    </location>
</feature>
<dbReference type="CDD" id="cd07783">
    <property type="entry name" value="ASKHA_NBD_FGGY_SePSK_AtXK1-like"/>
    <property type="match status" value="1"/>
</dbReference>
<evidence type="ECO:0000313" key="6">
    <source>
        <dbReference type="EMBL" id="GAA4147867.1"/>
    </source>
</evidence>
<organism evidence="6 7">
    <name type="scientific">Sphingobacterium kyonggiense</name>
    <dbReference type="NCBI Taxonomy" id="714075"/>
    <lineage>
        <taxon>Bacteria</taxon>
        <taxon>Pseudomonadati</taxon>
        <taxon>Bacteroidota</taxon>
        <taxon>Sphingobacteriia</taxon>
        <taxon>Sphingobacteriales</taxon>
        <taxon>Sphingobacteriaceae</taxon>
        <taxon>Sphingobacterium</taxon>
    </lineage>
</organism>
<dbReference type="InterPro" id="IPR043129">
    <property type="entry name" value="ATPase_NBD"/>
</dbReference>
<feature type="domain" description="Carbohydrate kinase FGGY N-terminal" evidence="4">
    <location>
        <begin position="4"/>
        <end position="243"/>
    </location>
</feature>
<accession>A0ABP7Z6M2</accession>
<dbReference type="EMBL" id="BAAAZI010000015">
    <property type="protein sequence ID" value="GAA4147867.1"/>
    <property type="molecule type" value="Genomic_DNA"/>
</dbReference>
<dbReference type="Pfam" id="PF02782">
    <property type="entry name" value="FGGY_C"/>
    <property type="match status" value="1"/>
</dbReference>
<proteinExistence type="inferred from homology"/>
<dbReference type="PANTHER" id="PTHR43095">
    <property type="entry name" value="SUGAR KINASE"/>
    <property type="match status" value="1"/>
</dbReference>
<dbReference type="InterPro" id="IPR000577">
    <property type="entry name" value="Carb_kinase_FGGY"/>
</dbReference>
<evidence type="ECO:0000256" key="3">
    <source>
        <dbReference type="ARBA" id="ARBA00022777"/>
    </source>
</evidence>
<dbReference type="Gene3D" id="3.30.420.40">
    <property type="match status" value="2"/>
</dbReference>
<keyword evidence="7" id="KW-1185">Reference proteome</keyword>
<gene>
    <name evidence="6" type="ORF">GCM10022216_34260</name>
</gene>
<evidence type="ECO:0000313" key="7">
    <source>
        <dbReference type="Proteomes" id="UP001500101"/>
    </source>
</evidence>
<comment type="similarity">
    <text evidence="1">Belongs to the FGGY kinase family.</text>
</comment>
<dbReference type="RefSeq" id="WP_344675956.1">
    <property type="nucleotide sequence ID" value="NZ_BAAAZI010000015.1"/>
</dbReference>
<sequence length="478" mass="53067">MDQYFIGLDVGTQGARVILVNQNGELIASDARKFMLDEHFREEQSPAIWWKDCYEMLRNLFQQRTNDIDKNQIRAISVTSTSGTVIPLDAKNKPLHPAIMYSDGRSAEQGKRCREVALKHVKDGYTGFNASSGISKILWFVETYPENAKHIAKWIHASDYLVGKLSGNYHATDYTNVLKTGYDLTYFRWPKYLFEELGLQESWMQEVVPSGSVIGKLNKELAIEWGIPQIDVVVGMTDGCATQMASGAVKPGDWNTTIGTTLVIKGVTKKKLVDPLGRLYSHRHPQGYWMPGGASNTGADWISLDFPTDLDMLNKAAEGLIPTGLLAWPLKQEGERYPIMAPLARGFAPSDLSQEMLYAANLEGVAFIERLAYEIIEELSGEKVAAIYSAGGGANSAIWLKIRASVMNVPTYKCKEASGAFGAAIMAASNTYYSSLMDAAAAMAKVEKEVLPDPELHAQYEIQYQQFKLKLKELNYIS</sequence>
<dbReference type="InterPro" id="IPR018484">
    <property type="entry name" value="FGGY_N"/>
</dbReference>
<dbReference type="Pfam" id="PF00370">
    <property type="entry name" value="FGGY_N"/>
    <property type="match status" value="1"/>
</dbReference>
<evidence type="ECO:0000259" key="5">
    <source>
        <dbReference type="Pfam" id="PF02782"/>
    </source>
</evidence>
<dbReference type="Proteomes" id="UP001500101">
    <property type="component" value="Unassembled WGS sequence"/>
</dbReference>
<dbReference type="InterPro" id="IPR018485">
    <property type="entry name" value="FGGY_C"/>
</dbReference>
<comment type="caution">
    <text evidence="6">The sequence shown here is derived from an EMBL/GenBank/DDBJ whole genome shotgun (WGS) entry which is preliminary data.</text>
</comment>
<evidence type="ECO:0000259" key="4">
    <source>
        <dbReference type="Pfam" id="PF00370"/>
    </source>
</evidence>